<name>A0ABP0YZH9_9ROSI</name>
<keyword evidence="2" id="KW-1185">Reference proteome</keyword>
<dbReference type="Proteomes" id="UP001642487">
    <property type="component" value="Chromosome 7"/>
</dbReference>
<evidence type="ECO:0000313" key="2">
    <source>
        <dbReference type="Proteomes" id="UP001642487"/>
    </source>
</evidence>
<sequence length="137" mass="14818">MFLDFGPPLADLSSERGQLTPQQLGGKPDSVLYAHGAFFHLVLVCTDVLPHDLHASSVDLRSSCMSASTRLCAYVGPKVLACPTLYLLPLGESLSCLAFALVFCQLGLHAFRAIFVEPTPRDTPGHARTFAGVHFEF</sequence>
<protein>
    <submittedName>
        <fullName evidence="1">Uncharacterized protein</fullName>
    </submittedName>
</protein>
<organism evidence="1 2">
    <name type="scientific">Citrullus colocynthis</name>
    <name type="common">colocynth</name>
    <dbReference type="NCBI Taxonomy" id="252529"/>
    <lineage>
        <taxon>Eukaryota</taxon>
        <taxon>Viridiplantae</taxon>
        <taxon>Streptophyta</taxon>
        <taxon>Embryophyta</taxon>
        <taxon>Tracheophyta</taxon>
        <taxon>Spermatophyta</taxon>
        <taxon>Magnoliopsida</taxon>
        <taxon>eudicotyledons</taxon>
        <taxon>Gunneridae</taxon>
        <taxon>Pentapetalae</taxon>
        <taxon>rosids</taxon>
        <taxon>fabids</taxon>
        <taxon>Cucurbitales</taxon>
        <taxon>Cucurbitaceae</taxon>
        <taxon>Benincaseae</taxon>
        <taxon>Citrullus</taxon>
    </lineage>
</organism>
<dbReference type="EMBL" id="OZ021741">
    <property type="protein sequence ID" value="CAK9325938.1"/>
    <property type="molecule type" value="Genomic_DNA"/>
</dbReference>
<reference evidence="1 2" key="1">
    <citation type="submission" date="2024-03" db="EMBL/GenBank/DDBJ databases">
        <authorList>
            <person name="Gkanogiannis A."/>
            <person name="Becerra Lopez-Lavalle L."/>
        </authorList>
    </citation>
    <scope>NUCLEOTIDE SEQUENCE [LARGE SCALE GENOMIC DNA]</scope>
</reference>
<accession>A0ABP0YZH9</accession>
<proteinExistence type="predicted"/>
<evidence type="ECO:0000313" key="1">
    <source>
        <dbReference type="EMBL" id="CAK9325938.1"/>
    </source>
</evidence>
<gene>
    <name evidence="1" type="ORF">CITCOLO1_LOCUS18217</name>
</gene>